<feature type="compositionally biased region" description="Acidic residues" evidence="1">
    <location>
        <begin position="10"/>
        <end position="20"/>
    </location>
</feature>
<name>A0A176VIN5_MARPO</name>
<feature type="compositionally biased region" description="Low complexity" evidence="1">
    <location>
        <begin position="54"/>
        <end position="64"/>
    </location>
</feature>
<dbReference type="AlphaFoldDB" id="A0A176VIN5"/>
<evidence type="ECO:0000313" key="3">
    <source>
        <dbReference type="Proteomes" id="UP000077202"/>
    </source>
</evidence>
<feature type="compositionally biased region" description="Polar residues" evidence="1">
    <location>
        <begin position="84"/>
        <end position="101"/>
    </location>
</feature>
<dbReference type="EMBL" id="LVLJ01003667">
    <property type="protein sequence ID" value="OAE20181.1"/>
    <property type="molecule type" value="Genomic_DNA"/>
</dbReference>
<reference evidence="2" key="1">
    <citation type="submission" date="2016-03" db="EMBL/GenBank/DDBJ databases">
        <title>Mechanisms controlling the formation of the plant cell surface in tip-growing cells are functionally conserved among land plants.</title>
        <authorList>
            <person name="Honkanen S."/>
            <person name="Jones V.A."/>
            <person name="Morieri G."/>
            <person name="Champion C."/>
            <person name="Hetherington A.J."/>
            <person name="Kelly S."/>
            <person name="Saint-Marcoux D."/>
            <person name="Proust H."/>
            <person name="Prescott H."/>
            <person name="Dolan L."/>
        </authorList>
    </citation>
    <scope>NUCLEOTIDE SEQUENCE [LARGE SCALE GENOMIC DNA]</scope>
    <source>
        <tissue evidence="2">Whole gametophyte</tissue>
    </source>
</reference>
<protein>
    <submittedName>
        <fullName evidence="2">Uncharacterized protein</fullName>
    </submittedName>
</protein>
<keyword evidence="3" id="KW-1185">Reference proteome</keyword>
<proteinExistence type="predicted"/>
<sequence>MASLGAAETGEGDGVEEGVEDGTAADGDGVIDEEGVEGGEGAGAGAEEGKNVIADGGTDGVTAEGAGGDDGTAPGLKMLKRPARSNSNTNAVISEVQNGQPFSEELSLLDAAGKKITDSDC</sequence>
<gene>
    <name evidence="2" type="ORF">AXG93_4472s1050</name>
</gene>
<organism evidence="2 3">
    <name type="scientific">Marchantia polymorpha subsp. ruderalis</name>
    <dbReference type="NCBI Taxonomy" id="1480154"/>
    <lineage>
        <taxon>Eukaryota</taxon>
        <taxon>Viridiplantae</taxon>
        <taxon>Streptophyta</taxon>
        <taxon>Embryophyta</taxon>
        <taxon>Marchantiophyta</taxon>
        <taxon>Marchantiopsida</taxon>
        <taxon>Marchantiidae</taxon>
        <taxon>Marchantiales</taxon>
        <taxon>Marchantiaceae</taxon>
        <taxon>Marchantia</taxon>
    </lineage>
</organism>
<evidence type="ECO:0000256" key="1">
    <source>
        <dbReference type="SAM" id="MobiDB-lite"/>
    </source>
</evidence>
<evidence type="ECO:0000313" key="2">
    <source>
        <dbReference type="EMBL" id="OAE20181.1"/>
    </source>
</evidence>
<comment type="caution">
    <text evidence="2">The sequence shown here is derived from an EMBL/GenBank/DDBJ whole genome shotgun (WGS) entry which is preliminary data.</text>
</comment>
<accession>A0A176VIN5</accession>
<feature type="region of interest" description="Disordered" evidence="1">
    <location>
        <begin position="1"/>
        <end position="102"/>
    </location>
</feature>
<dbReference type="Proteomes" id="UP000077202">
    <property type="component" value="Unassembled WGS sequence"/>
</dbReference>